<comment type="subcellular location">
    <subcellularLocation>
        <location evidence="1 6">Cell membrane</location>
        <topology evidence="1 6">Multi-pass membrane protein</topology>
    </subcellularLocation>
</comment>
<accession>A0A1L7NV12</accession>
<evidence type="ECO:0000256" key="5">
    <source>
        <dbReference type="ARBA" id="ARBA00023136"/>
    </source>
</evidence>
<feature type="transmembrane region" description="Helical" evidence="6">
    <location>
        <begin position="6"/>
        <end position="26"/>
    </location>
</feature>
<evidence type="ECO:0000256" key="3">
    <source>
        <dbReference type="ARBA" id="ARBA00022692"/>
    </source>
</evidence>
<keyword evidence="6 7" id="KW-0675">Receptor</keyword>
<keyword evidence="3 6" id="KW-0812">Transmembrane</keyword>
<evidence type="ECO:0000256" key="2">
    <source>
        <dbReference type="ARBA" id="ARBA00022475"/>
    </source>
</evidence>
<dbReference type="AlphaFoldDB" id="A0A1L7NV12"/>
<name>A0A1L7NV12_BOMMO</name>
<comment type="function">
    <text evidence="6">Gustatory receptor which mediates acceptance or avoidance behavior, depending on its substrates.</text>
</comment>
<keyword evidence="2 6" id="KW-1003">Cell membrane</keyword>
<feature type="transmembrane region" description="Helical" evidence="6">
    <location>
        <begin position="74"/>
        <end position="105"/>
    </location>
</feature>
<gene>
    <name evidence="7" type="primary">BmGr28</name>
</gene>
<keyword evidence="6" id="KW-0807">Transducer</keyword>
<keyword evidence="5 6" id="KW-0472">Membrane</keyword>
<dbReference type="Pfam" id="PF08395">
    <property type="entry name" value="7tm_7"/>
    <property type="match status" value="1"/>
</dbReference>
<evidence type="ECO:0000256" key="1">
    <source>
        <dbReference type="ARBA" id="ARBA00004651"/>
    </source>
</evidence>
<proteinExistence type="inferred from homology"/>
<reference evidence="7" key="1">
    <citation type="journal article" date="2017" name="Insect Biochem. Mol. Biol.">
        <title>Expression map of a complete set of gustatory receptor genes in chemosensory organs of Bombyx mori.</title>
        <authorList>
            <person name="Guo H."/>
            <person name="Cheng T."/>
            <person name="Chen Z."/>
            <person name="Jiang L."/>
            <person name="Guo Y."/>
            <person name="Liu J."/>
            <person name="Li S."/>
            <person name="Taniai K."/>
            <person name="Asaoka K."/>
            <person name="Kadono-Okuda K."/>
            <person name="Arunkumar K.P."/>
            <person name="Wu J."/>
            <person name="Kishino H."/>
            <person name="Zhang H."/>
            <person name="Seth R.K."/>
            <person name="Gopinathan K.P."/>
            <person name="Montagne N."/>
            <person name="Jacquin-Joly E."/>
            <person name="Goldsmith M.R."/>
            <person name="Xia Q."/>
            <person name="Mita K."/>
        </authorList>
    </citation>
    <scope>NUCLEOTIDE SEQUENCE</scope>
    <source>
        <strain evidence="7">P50T</strain>
        <tissue evidence="7">Posterior silksland</tissue>
    </source>
</reference>
<dbReference type="InterPro" id="IPR013604">
    <property type="entry name" value="7TM_chemorcpt"/>
</dbReference>
<dbReference type="GO" id="GO:0050909">
    <property type="term" value="P:sensory perception of taste"/>
    <property type="evidence" value="ECO:0007669"/>
    <property type="project" value="InterPro"/>
</dbReference>
<feature type="transmembrane region" description="Helical" evidence="6">
    <location>
        <begin position="47"/>
        <end position="68"/>
    </location>
</feature>
<evidence type="ECO:0000256" key="6">
    <source>
        <dbReference type="RuleBase" id="RU363108"/>
    </source>
</evidence>
<protein>
    <recommendedName>
        <fullName evidence="6">Gustatory receptor</fullName>
    </recommendedName>
</protein>
<comment type="similarity">
    <text evidence="6">Belongs to the insect chemoreceptor superfamily. Gustatory receptor (GR) family.</text>
</comment>
<feature type="transmembrane region" description="Helical" evidence="6">
    <location>
        <begin position="270"/>
        <end position="289"/>
    </location>
</feature>
<organism evidence="7">
    <name type="scientific">Bombyx mori</name>
    <name type="common">Silk moth</name>
    <dbReference type="NCBI Taxonomy" id="7091"/>
    <lineage>
        <taxon>Eukaryota</taxon>
        <taxon>Metazoa</taxon>
        <taxon>Ecdysozoa</taxon>
        <taxon>Arthropoda</taxon>
        <taxon>Hexapoda</taxon>
        <taxon>Insecta</taxon>
        <taxon>Pterygota</taxon>
        <taxon>Neoptera</taxon>
        <taxon>Endopterygota</taxon>
        <taxon>Lepidoptera</taxon>
        <taxon>Glossata</taxon>
        <taxon>Ditrysia</taxon>
        <taxon>Bombycoidea</taxon>
        <taxon>Bombycidae</taxon>
        <taxon>Bombycinae</taxon>
        <taxon>Bombyx</taxon>
    </lineage>
</organism>
<dbReference type="EMBL" id="LC056060">
    <property type="protein sequence ID" value="BAW33746.1"/>
    <property type="molecule type" value="Genomic_DNA"/>
</dbReference>
<evidence type="ECO:0000256" key="4">
    <source>
        <dbReference type="ARBA" id="ARBA00022989"/>
    </source>
</evidence>
<sequence>MAYVMGLIEYLLFVLLSLFTGDEYFYKFHNSIKSIDVLMGYKRGKIIDSNAIIFLLSVITIMRIVIIYCRSTVLAFRFTIIGVYLAIFSLRISYMLITVIFFAMYHRMKFLRKKFEIITIPVTIIGKQKVASKIRLIRKYLINYHHLLDCLRDINGGLQYFLAIMIACNLPKYIFFAYSAIKIQVLEHITIHSAVQNVEMFEGFLFVVVPAIFAELTTAEVERIIDVINRQLLRCTDEHMELELKVALEFIRRRPFDYVIWRTVPLNASLPIAIISLCITYVVIVIQLTQFHDNF</sequence>
<comment type="caution">
    <text evidence="6">Lacks conserved residue(s) required for the propagation of feature annotation.</text>
</comment>
<dbReference type="GO" id="GO:0005886">
    <property type="term" value="C:plasma membrane"/>
    <property type="evidence" value="ECO:0007669"/>
    <property type="project" value="UniProtKB-SubCell"/>
</dbReference>
<keyword evidence="4 6" id="KW-1133">Transmembrane helix</keyword>
<evidence type="ECO:0000313" key="7">
    <source>
        <dbReference type="EMBL" id="BAW33746.1"/>
    </source>
</evidence>
<dbReference type="GO" id="GO:0007165">
    <property type="term" value="P:signal transduction"/>
    <property type="evidence" value="ECO:0007669"/>
    <property type="project" value="UniProtKB-KW"/>
</dbReference>